<keyword evidence="1" id="KW-0106">Calcium</keyword>
<gene>
    <name evidence="4" type="primary">Contig2589.g2780</name>
    <name evidence="4" type="ORF">STYLEM_1712</name>
</gene>
<name>A0A077ZS73_STYLE</name>
<evidence type="ECO:0000256" key="2">
    <source>
        <dbReference type="SAM" id="SignalP"/>
    </source>
</evidence>
<dbReference type="OrthoDB" id="299144at2759"/>
<dbReference type="CDD" id="cd00051">
    <property type="entry name" value="EFh"/>
    <property type="match status" value="1"/>
</dbReference>
<feature type="chain" id="PRO_5001728936" evidence="2">
    <location>
        <begin position="18"/>
        <end position="1015"/>
    </location>
</feature>
<keyword evidence="5" id="KW-1185">Reference proteome</keyword>
<dbReference type="InterPro" id="IPR002048">
    <property type="entry name" value="EF_hand_dom"/>
</dbReference>
<evidence type="ECO:0000313" key="4">
    <source>
        <dbReference type="EMBL" id="CDW72748.1"/>
    </source>
</evidence>
<feature type="signal peptide" evidence="2">
    <location>
        <begin position="1"/>
        <end position="17"/>
    </location>
</feature>
<feature type="domain" description="EF-hand" evidence="3">
    <location>
        <begin position="438"/>
        <end position="473"/>
    </location>
</feature>
<dbReference type="Gene3D" id="1.10.238.10">
    <property type="entry name" value="EF-hand"/>
    <property type="match status" value="1"/>
</dbReference>
<sequence length="1015" mass="117499">MYLRLFILFASLSTITCLECPDLTCAFNFFDGTCFIHSGDSPVSKIEFYSCQSNQRCNINDGNYAWYDTQKQDHSSGLPSLSAMPNKYTTAYCVKTAIAEANNKVNLVLLMRTVMQSLFAKLFQNGLIKRLANHMVFMVIHVQEISTATQRISAGISSLRILQDAIYNGQFCKSGWAKNSDGGTTAQCVDLTVISSDIYSNQTSPYQCTASLSNNYCKYYYDGSTTEYFQGLCECSLDNSTGYCPRPGQWETDQYIKYFKIVNQNSRCHTLDRNSMEAQLECGIGDSENFKQAVNWKLKFERWNNTASRKASQFGKKYSILLSNDENVTDGTHRNSQQFTDLQAFRRSDSQAQKIIEEEVPTPINNPISERTLKSSETIRWLKIRYQNSAKTESLQTMNEVKRNKDIQQIFKRFDEDQSGLLELDEINQLFLTNGIKLGKNNTKEFFKLLDADNSGSLSVQEFKEFLFNDKCKDQFRNIMRNVRKDLQNEIVKAKTADDLIDCTYGQYLPFAFEDMLQHLHKLSKRKQILDQISDPIKVNQKEIARKDMNNFLRLFKEYQGRIEDGGNSQPNYLKLRLRRGIKNPFSPKLKKQLTTRQSKFSSQNLNNQGFIQPFKIMDNFKSPKEIVITEKEEDQNLHTVSSSSTPFSPPQIENFTLSSGFFFKNHQINREAIREKQEERAKEENYKEKLQAMFPQKQIEDIVNQAQERGKLKAKKLISKLSMAVTQNKSDMELSKKIHHIPSISVGKIRINPSTAFASARNSITNQNDLMSPFNQMPSAQEYEFNGQSLNFDLNIMPQLVKQNQPKRARKIKIFSLTNQNSNEKMNNQLEDFRYFQEGLLQSERLNSISNNIDNILGEKLKILKKGNKTIADLLQLNIKSNRNLGEHSLNARDKQTPQQQSLFHEQRPSIFTDRISPKIKSRVHYKRLMMQDLSKSLDKWSMLDEKIQYNKSLRMIEGNQQQKQSIQKQNPPIKLINLKAQGQFQQEIPRERYVQRIPMTNLRINQRYGLILE</sequence>
<dbReference type="InParanoid" id="A0A077ZS73"/>
<dbReference type="GO" id="GO:0005509">
    <property type="term" value="F:calcium ion binding"/>
    <property type="evidence" value="ECO:0007669"/>
    <property type="project" value="InterPro"/>
</dbReference>
<feature type="domain" description="EF-hand" evidence="3">
    <location>
        <begin position="402"/>
        <end position="437"/>
    </location>
</feature>
<keyword evidence="2" id="KW-0732">Signal</keyword>
<protein>
    <submittedName>
        <fullName evidence="4">Ef hand family protein</fullName>
    </submittedName>
</protein>
<dbReference type="InterPro" id="IPR011992">
    <property type="entry name" value="EF-hand-dom_pair"/>
</dbReference>
<reference evidence="4 5" key="1">
    <citation type="submission" date="2014-06" db="EMBL/GenBank/DDBJ databases">
        <authorList>
            <person name="Swart Estienne"/>
        </authorList>
    </citation>
    <scope>NUCLEOTIDE SEQUENCE [LARGE SCALE GENOMIC DNA]</scope>
    <source>
        <strain evidence="4 5">130c</strain>
    </source>
</reference>
<evidence type="ECO:0000256" key="1">
    <source>
        <dbReference type="ARBA" id="ARBA00022837"/>
    </source>
</evidence>
<dbReference type="PROSITE" id="PS00018">
    <property type="entry name" value="EF_HAND_1"/>
    <property type="match status" value="2"/>
</dbReference>
<dbReference type="InterPro" id="IPR018247">
    <property type="entry name" value="EF_Hand_1_Ca_BS"/>
</dbReference>
<dbReference type="EMBL" id="CCKQ01001639">
    <property type="protein sequence ID" value="CDW72748.1"/>
    <property type="molecule type" value="Genomic_DNA"/>
</dbReference>
<proteinExistence type="predicted"/>
<dbReference type="SMART" id="SM00054">
    <property type="entry name" value="EFh"/>
    <property type="match status" value="2"/>
</dbReference>
<dbReference type="Pfam" id="PF13499">
    <property type="entry name" value="EF-hand_7"/>
    <property type="match status" value="1"/>
</dbReference>
<dbReference type="AlphaFoldDB" id="A0A077ZS73"/>
<evidence type="ECO:0000313" key="5">
    <source>
        <dbReference type="Proteomes" id="UP000039865"/>
    </source>
</evidence>
<dbReference type="PROSITE" id="PS50222">
    <property type="entry name" value="EF_HAND_2"/>
    <property type="match status" value="2"/>
</dbReference>
<accession>A0A077ZS73</accession>
<organism evidence="4 5">
    <name type="scientific">Stylonychia lemnae</name>
    <name type="common">Ciliate</name>
    <dbReference type="NCBI Taxonomy" id="5949"/>
    <lineage>
        <taxon>Eukaryota</taxon>
        <taxon>Sar</taxon>
        <taxon>Alveolata</taxon>
        <taxon>Ciliophora</taxon>
        <taxon>Intramacronucleata</taxon>
        <taxon>Spirotrichea</taxon>
        <taxon>Stichotrichia</taxon>
        <taxon>Sporadotrichida</taxon>
        <taxon>Oxytrichidae</taxon>
        <taxon>Stylonychinae</taxon>
        <taxon>Stylonychia</taxon>
    </lineage>
</organism>
<evidence type="ECO:0000259" key="3">
    <source>
        <dbReference type="PROSITE" id="PS50222"/>
    </source>
</evidence>
<dbReference type="Proteomes" id="UP000039865">
    <property type="component" value="Unassembled WGS sequence"/>
</dbReference>
<dbReference type="SUPFAM" id="SSF47473">
    <property type="entry name" value="EF-hand"/>
    <property type="match status" value="1"/>
</dbReference>